<proteinExistence type="predicted"/>
<evidence type="ECO:0000313" key="2">
    <source>
        <dbReference type="Proteomes" id="UP000233618"/>
    </source>
</evidence>
<organism evidence="1 2">
    <name type="scientific">Labilibaculum manganireducens</name>
    <dbReference type="NCBI Taxonomy" id="1940525"/>
    <lineage>
        <taxon>Bacteria</taxon>
        <taxon>Pseudomonadati</taxon>
        <taxon>Bacteroidota</taxon>
        <taxon>Bacteroidia</taxon>
        <taxon>Marinilabiliales</taxon>
        <taxon>Marinifilaceae</taxon>
        <taxon>Labilibaculum</taxon>
    </lineage>
</organism>
<accession>A0A2N3I1A2</accession>
<evidence type="ECO:0000313" key="1">
    <source>
        <dbReference type="EMBL" id="PKQ64084.1"/>
    </source>
</evidence>
<reference evidence="1 2" key="1">
    <citation type="journal article" date="2017" name="Front. Microbiol.">
        <title>Labilibaculum manganireducens gen. nov., sp. nov. and Labilibaculum filiforme sp. nov., Novel Bacteroidetes Isolated from Subsurface Sediments of the Baltic Sea.</title>
        <authorList>
            <person name="Vandieken V."/>
            <person name="Marshall I.P."/>
            <person name="Niemann H."/>
            <person name="Engelen B."/>
            <person name="Cypionka H."/>
        </authorList>
    </citation>
    <scope>NUCLEOTIDE SEQUENCE [LARGE SCALE GENOMIC DNA]</scope>
    <source>
        <strain evidence="1 2">59.10-2M</strain>
    </source>
</reference>
<comment type="caution">
    <text evidence="1">The sequence shown here is derived from an EMBL/GenBank/DDBJ whole genome shotgun (WGS) entry which is preliminary data.</text>
</comment>
<name>A0A2N3I1A2_9BACT</name>
<dbReference type="RefSeq" id="WP_101310654.1">
    <property type="nucleotide sequence ID" value="NZ_MVDE01000025.1"/>
</dbReference>
<evidence type="ECO:0008006" key="3">
    <source>
        <dbReference type="Google" id="ProtNLM"/>
    </source>
</evidence>
<keyword evidence="2" id="KW-1185">Reference proteome</keyword>
<protein>
    <recommendedName>
        <fullName evidence="3">UspA domain-containing protein</fullName>
    </recommendedName>
</protein>
<sequence length="276" mass="31717">MQLVSETCRTRENILILADFSDGNWDAIQFAMKYLYRTHSEIGIVQTWHRPNFGFSMVRDLSPILQKNAENELETLKRKLLSSYTLSDSQIHLFPFEGDLTAFFTSNLYAGKNWQVVMASGEDGYQLSENPRILEIIDKVGHSLYILSGWKGIGFRSDGFVLSDTNNPSQQVLEALSNITAEGKSFFRVCLNSSEQSRESTEKQKIIYRDNCRNARLLFLEAGKGNGQEEFNDFATEKGQRIMIFDQNRYRKFTRSLKSCLDLWLVRSKGIIIGHH</sequence>
<gene>
    <name evidence="1" type="ORF">BZG01_14965</name>
</gene>
<dbReference type="AlphaFoldDB" id="A0A2N3I1A2"/>
<dbReference type="EMBL" id="MVDE01000025">
    <property type="protein sequence ID" value="PKQ64084.1"/>
    <property type="molecule type" value="Genomic_DNA"/>
</dbReference>
<dbReference type="Proteomes" id="UP000233618">
    <property type="component" value="Unassembled WGS sequence"/>
</dbReference>